<evidence type="ECO:0000256" key="10">
    <source>
        <dbReference type="ARBA" id="ARBA00023163"/>
    </source>
</evidence>
<comment type="subcellular location">
    <subcellularLocation>
        <location evidence="1 11">Cytoplasm</location>
    </subcellularLocation>
</comment>
<dbReference type="Pfam" id="PF02467">
    <property type="entry name" value="Whib"/>
    <property type="match status" value="1"/>
</dbReference>
<evidence type="ECO:0000256" key="7">
    <source>
        <dbReference type="ARBA" id="ARBA00023015"/>
    </source>
</evidence>
<dbReference type="PANTHER" id="PTHR38839">
    <property type="entry name" value="TRANSCRIPTIONAL REGULATOR WHID-RELATED"/>
    <property type="match status" value="1"/>
</dbReference>
<dbReference type="Proteomes" id="UP001595955">
    <property type="component" value="Unassembled WGS sequence"/>
</dbReference>
<comment type="PTM">
    <text evidence="11">Upon Fe-S cluster removal intramolecular disulfide bonds are formed.</text>
</comment>
<dbReference type="InterPro" id="IPR034768">
    <property type="entry name" value="4FE4S_WBL"/>
</dbReference>
<dbReference type="InterPro" id="IPR003482">
    <property type="entry name" value="Whib"/>
</dbReference>
<dbReference type="HAMAP" id="MF_01479">
    <property type="entry name" value="WhiB"/>
    <property type="match status" value="1"/>
</dbReference>
<organism evidence="13 14">
    <name type="scientific">Georgenia faecalis</name>
    <dbReference type="NCBI Taxonomy" id="2483799"/>
    <lineage>
        <taxon>Bacteria</taxon>
        <taxon>Bacillati</taxon>
        <taxon>Actinomycetota</taxon>
        <taxon>Actinomycetes</taxon>
        <taxon>Micrococcales</taxon>
        <taxon>Bogoriellaceae</taxon>
        <taxon>Georgenia</taxon>
    </lineage>
</organism>
<comment type="cofactor">
    <cofactor evidence="11">
        <name>[4Fe-4S] cluster</name>
        <dbReference type="ChEBI" id="CHEBI:49883"/>
    </cofactor>
    <text evidence="11">Binds 1 [4Fe-4S] cluster per subunit. Following nitrosylation of the [4Fe-4S] cluster binds 1 [4Fe-8(NO)] cluster per subunit.</text>
</comment>
<protein>
    <recommendedName>
        <fullName evidence="11">Transcriptional regulator WhiB</fullName>
    </recommendedName>
</protein>
<keyword evidence="10 11" id="KW-0804">Transcription</keyword>
<evidence type="ECO:0000256" key="11">
    <source>
        <dbReference type="HAMAP-Rule" id="MF_01479"/>
    </source>
</evidence>
<keyword evidence="8 11" id="KW-0238">DNA-binding</keyword>
<evidence type="ECO:0000313" key="14">
    <source>
        <dbReference type="Proteomes" id="UP001595955"/>
    </source>
</evidence>
<evidence type="ECO:0000256" key="2">
    <source>
        <dbReference type="ARBA" id="ARBA00006597"/>
    </source>
</evidence>
<keyword evidence="6 11" id="KW-0411">Iron-sulfur</keyword>
<evidence type="ECO:0000256" key="8">
    <source>
        <dbReference type="ARBA" id="ARBA00023125"/>
    </source>
</evidence>
<gene>
    <name evidence="11" type="primary">whiB</name>
    <name evidence="13" type="ORF">ACFO3F_03190</name>
</gene>
<comment type="PTM">
    <text evidence="11">The Fe-S cluster can be nitrosylated by nitric oxide (NO).</text>
</comment>
<keyword evidence="9 11" id="KW-1015">Disulfide bond</keyword>
<name>A0ABV9D6J8_9MICO</name>
<feature type="binding site" evidence="11">
    <location>
        <position position="69"/>
    </location>
    <ligand>
        <name>[4Fe-4S] cluster</name>
        <dbReference type="ChEBI" id="CHEBI:49883"/>
    </ligand>
</feature>
<feature type="binding site" evidence="11">
    <location>
        <position position="60"/>
    </location>
    <ligand>
        <name>[4Fe-4S] cluster</name>
        <dbReference type="ChEBI" id="CHEBI:49883"/>
    </ligand>
</feature>
<dbReference type="PANTHER" id="PTHR38839:SF2">
    <property type="entry name" value="TRANSCRIPTIONAL REGULATOR WHIB7-RELATED"/>
    <property type="match status" value="1"/>
</dbReference>
<proteinExistence type="inferred from homology"/>
<evidence type="ECO:0000313" key="13">
    <source>
        <dbReference type="EMBL" id="MFC4554242.1"/>
    </source>
</evidence>
<feature type="binding site" evidence="11">
    <location>
        <position position="36"/>
    </location>
    <ligand>
        <name>[4Fe-4S] cluster</name>
        <dbReference type="ChEBI" id="CHEBI:49883"/>
    </ligand>
</feature>
<comment type="similarity">
    <text evidence="2 11">Belongs to the WhiB family.</text>
</comment>
<keyword evidence="4 11" id="KW-0479">Metal-binding</keyword>
<dbReference type="RefSeq" id="WP_122824776.1">
    <property type="nucleotide sequence ID" value="NZ_CP033325.1"/>
</dbReference>
<evidence type="ECO:0000256" key="9">
    <source>
        <dbReference type="ARBA" id="ARBA00023157"/>
    </source>
</evidence>
<keyword evidence="14" id="KW-1185">Reference proteome</keyword>
<reference evidence="14" key="1">
    <citation type="journal article" date="2019" name="Int. J. Syst. Evol. Microbiol.">
        <title>The Global Catalogue of Microorganisms (GCM) 10K type strain sequencing project: providing services to taxonomists for standard genome sequencing and annotation.</title>
        <authorList>
            <consortium name="The Broad Institute Genomics Platform"/>
            <consortium name="The Broad Institute Genome Sequencing Center for Infectious Disease"/>
            <person name="Wu L."/>
            <person name="Ma J."/>
        </authorList>
    </citation>
    <scope>NUCLEOTIDE SEQUENCE [LARGE SCALE GENOMIC DNA]</scope>
    <source>
        <strain evidence="14">JCM 3369</strain>
    </source>
</reference>
<dbReference type="EMBL" id="JBHSGF010000002">
    <property type="protein sequence ID" value="MFC4554242.1"/>
    <property type="molecule type" value="Genomic_DNA"/>
</dbReference>
<dbReference type="PROSITE" id="PS51674">
    <property type="entry name" value="4FE4S_WBL"/>
    <property type="match status" value="1"/>
</dbReference>
<evidence type="ECO:0000256" key="3">
    <source>
        <dbReference type="ARBA" id="ARBA00022485"/>
    </source>
</evidence>
<evidence type="ECO:0000256" key="6">
    <source>
        <dbReference type="ARBA" id="ARBA00023014"/>
    </source>
</evidence>
<accession>A0ABV9D6J8</accession>
<evidence type="ECO:0000256" key="1">
    <source>
        <dbReference type="ARBA" id="ARBA00004496"/>
    </source>
</evidence>
<keyword evidence="5 11" id="KW-0408">Iron</keyword>
<evidence type="ECO:0000256" key="5">
    <source>
        <dbReference type="ARBA" id="ARBA00023004"/>
    </source>
</evidence>
<keyword evidence="11" id="KW-0963">Cytoplasm</keyword>
<keyword evidence="7 11" id="KW-0805">Transcription regulation</keyword>
<comment type="function">
    <text evidence="11">Acts as a transcriptional regulator. Probably redox-responsive. The apo- but not holo-form probably binds DNA.</text>
</comment>
<evidence type="ECO:0000259" key="12">
    <source>
        <dbReference type="PROSITE" id="PS51674"/>
    </source>
</evidence>
<keyword evidence="3 11" id="KW-0004">4Fe-4S</keyword>
<feature type="binding site" evidence="11">
    <location>
        <position position="63"/>
    </location>
    <ligand>
        <name>[4Fe-4S] cluster</name>
        <dbReference type="ChEBI" id="CHEBI:49883"/>
    </ligand>
</feature>
<sequence>MQLTTLLDHVPQGSSLAWPLRDDDVRAEDVLAPLPCQSAAEADLWFAERTADVERAKALCGPCPLRASCLAGAIARSEPWGVWGGEVFLEGRVVPRKRGRGRPPKRDVG</sequence>
<feature type="domain" description="4Fe-4S Wbl-type" evidence="12">
    <location>
        <begin position="35"/>
        <end position="93"/>
    </location>
</feature>
<evidence type="ECO:0000256" key="4">
    <source>
        <dbReference type="ARBA" id="ARBA00022723"/>
    </source>
</evidence>
<comment type="caution">
    <text evidence="13">The sequence shown here is derived from an EMBL/GenBank/DDBJ whole genome shotgun (WGS) entry which is preliminary data.</text>
</comment>